<name>A0ABR4Q543_9CEST</name>
<evidence type="ECO:0000313" key="2">
    <source>
        <dbReference type="Proteomes" id="UP001651158"/>
    </source>
</evidence>
<evidence type="ECO:0000313" key="1">
    <source>
        <dbReference type="EMBL" id="KAL5104719.1"/>
    </source>
</evidence>
<sequence length="105" mass="11225">MSGPQRCLSSTSAWVQSSCRLQCLSGCIPLSLTGYNPRPRSCPDVASTRMASHSSSLPLTAIRSCAATNTLNTRLPPLGAAFQVIRLLNTPPSTNVEQQHSRKQG</sequence>
<comment type="caution">
    <text evidence="1">The sequence shown here is derived from an EMBL/GenBank/DDBJ whole genome shotgun (WGS) entry which is preliminary data.</text>
</comment>
<accession>A0ABR4Q543</accession>
<reference evidence="1 2" key="1">
    <citation type="journal article" date="2022" name="Front. Cell. Infect. Microbiol.">
        <title>The Genomes of Two Strains of Taenia crassiceps the Animal Model for the Study of Human Cysticercosis.</title>
        <authorList>
            <person name="Bobes R.J."/>
            <person name="Estrada K."/>
            <person name="Rios-Valencia D.G."/>
            <person name="Calderon-Gallegos A."/>
            <person name="de la Torre P."/>
            <person name="Carrero J.C."/>
            <person name="Sanchez-Flores A."/>
            <person name="Laclette J.P."/>
        </authorList>
    </citation>
    <scope>NUCLEOTIDE SEQUENCE [LARGE SCALE GENOMIC DNA]</scope>
    <source>
        <strain evidence="1">WFUcys</strain>
    </source>
</reference>
<proteinExistence type="predicted"/>
<gene>
    <name evidence="1" type="ORF">TcWFU_006927</name>
</gene>
<organism evidence="1 2">
    <name type="scientific">Taenia crassiceps</name>
    <dbReference type="NCBI Taxonomy" id="6207"/>
    <lineage>
        <taxon>Eukaryota</taxon>
        <taxon>Metazoa</taxon>
        <taxon>Spiralia</taxon>
        <taxon>Lophotrochozoa</taxon>
        <taxon>Platyhelminthes</taxon>
        <taxon>Cestoda</taxon>
        <taxon>Eucestoda</taxon>
        <taxon>Cyclophyllidea</taxon>
        <taxon>Taeniidae</taxon>
        <taxon>Taenia</taxon>
    </lineage>
</organism>
<dbReference type="EMBL" id="JAKROA010000011">
    <property type="protein sequence ID" value="KAL5104719.1"/>
    <property type="molecule type" value="Genomic_DNA"/>
</dbReference>
<keyword evidence="2" id="KW-1185">Reference proteome</keyword>
<dbReference type="Proteomes" id="UP001651158">
    <property type="component" value="Unassembled WGS sequence"/>
</dbReference>
<protein>
    <submittedName>
        <fullName evidence="1">Uncharacterized protein</fullName>
    </submittedName>
</protein>